<dbReference type="Pfam" id="PF17517">
    <property type="entry name" value="IgGFc_binding"/>
    <property type="match status" value="1"/>
</dbReference>
<feature type="compositionally biased region" description="Acidic residues" evidence="5">
    <location>
        <begin position="1107"/>
        <end position="1120"/>
    </location>
</feature>
<dbReference type="Pfam" id="PF13585">
    <property type="entry name" value="CHU_C"/>
    <property type="match status" value="1"/>
</dbReference>
<evidence type="ECO:0000313" key="10">
    <source>
        <dbReference type="Proteomes" id="UP000182114"/>
    </source>
</evidence>
<feature type="domain" description="IgGFc-binding protein N-terminal" evidence="8">
    <location>
        <begin position="143"/>
        <end position="457"/>
    </location>
</feature>
<dbReference type="InterPro" id="IPR001434">
    <property type="entry name" value="OmcB-like_DUF11"/>
</dbReference>
<organism evidence="9 10">
    <name type="scientific">Cellulophaga baltica</name>
    <dbReference type="NCBI Taxonomy" id="76594"/>
    <lineage>
        <taxon>Bacteria</taxon>
        <taxon>Pseudomonadati</taxon>
        <taxon>Bacteroidota</taxon>
        <taxon>Flavobacteriia</taxon>
        <taxon>Flavobacteriales</taxon>
        <taxon>Flavobacteriaceae</taxon>
        <taxon>Cellulophaga</taxon>
    </lineage>
</organism>
<dbReference type="Gene3D" id="4.10.1080.10">
    <property type="entry name" value="TSP type-3 repeat"/>
    <property type="match status" value="1"/>
</dbReference>
<dbReference type="eggNOG" id="COG1800">
    <property type="taxonomic scope" value="Bacteria"/>
</dbReference>
<dbReference type="PROSITE" id="PS51257">
    <property type="entry name" value="PROKAR_LIPOPROTEIN"/>
    <property type="match status" value="1"/>
</dbReference>
<feature type="signal peptide" evidence="6">
    <location>
        <begin position="1"/>
        <end position="27"/>
    </location>
</feature>
<comment type="subcellular location">
    <subcellularLocation>
        <location evidence="1">Secreted</location>
    </subcellularLocation>
</comment>
<feature type="compositionally biased region" description="Polar residues" evidence="5">
    <location>
        <begin position="2012"/>
        <end position="2029"/>
    </location>
</feature>
<feature type="compositionally biased region" description="Polar residues" evidence="5">
    <location>
        <begin position="2052"/>
        <end position="2061"/>
    </location>
</feature>
<feature type="compositionally biased region" description="Acidic residues" evidence="5">
    <location>
        <begin position="1523"/>
        <end position="1536"/>
    </location>
</feature>
<dbReference type="Pfam" id="PF18884">
    <property type="entry name" value="TSP3_bac"/>
    <property type="match status" value="28"/>
</dbReference>
<dbReference type="Pfam" id="PF01345">
    <property type="entry name" value="DUF11"/>
    <property type="match status" value="1"/>
</dbReference>
<keyword evidence="2" id="KW-0964">Secreted</keyword>
<feature type="compositionally biased region" description="Polar residues" evidence="5">
    <location>
        <begin position="1749"/>
        <end position="1758"/>
    </location>
</feature>
<feature type="compositionally biased region" description="Acidic residues" evidence="5">
    <location>
        <begin position="670"/>
        <end position="689"/>
    </location>
</feature>
<feature type="compositionally biased region" description="Low complexity" evidence="5">
    <location>
        <begin position="1609"/>
        <end position="1625"/>
    </location>
</feature>
<feature type="compositionally biased region" description="Acidic residues" evidence="5">
    <location>
        <begin position="1730"/>
        <end position="1743"/>
    </location>
</feature>
<accession>A0A1G7M029</accession>
<feature type="compositionally biased region" description="Polar residues" evidence="5">
    <location>
        <begin position="1991"/>
        <end position="2002"/>
    </location>
</feature>
<evidence type="ECO:0000256" key="3">
    <source>
        <dbReference type="ARBA" id="ARBA00022729"/>
    </source>
</evidence>
<feature type="compositionally biased region" description="Acidic residues" evidence="5">
    <location>
        <begin position="1592"/>
        <end position="1605"/>
    </location>
</feature>
<feature type="compositionally biased region" description="Acidic residues" evidence="5">
    <location>
        <begin position="732"/>
        <end position="763"/>
    </location>
</feature>
<evidence type="ECO:0000259" key="7">
    <source>
        <dbReference type="Pfam" id="PF01345"/>
    </source>
</evidence>
<feature type="domain" description="DUF11" evidence="7">
    <location>
        <begin position="551"/>
        <end position="653"/>
    </location>
</feature>
<dbReference type="eggNOG" id="COG2373">
    <property type="taxonomic scope" value="Bacteria"/>
</dbReference>
<dbReference type="InterPro" id="IPR035234">
    <property type="entry name" value="IgGFc-bd_N"/>
</dbReference>
<feature type="compositionally biased region" description="Polar residues" evidence="5">
    <location>
        <begin position="2195"/>
        <end position="2212"/>
    </location>
</feature>
<evidence type="ECO:0000256" key="4">
    <source>
        <dbReference type="ARBA" id="ARBA00022837"/>
    </source>
</evidence>
<evidence type="ECO:0000256" key="5">
    <source>
        <dbReference type="SAM" id="MobiDB-lite"/>
    </source>
</evidence>
<dbReference type="InterPro" id="IPR028974">
    <property type="entry name" value="TSP_type-3_rpt"/>
</dbReference>
<dbReference type="InterPro" id="IPR059100">
    <property type="entry name" value="TSP3_bac"/>
</dbReference>
<feature type="region of interest" description="Disordered" evidence="5">
    <location>
        <begin position="1014"/>
        <end position="1328"/>
    </location>
</feature>
<feature type="compositionally biased region" description="Polar residues" evidence="5">
    <location>
        <begin position="1712"/>
        <end position="1721"/>
    </location>
</feature>
<evidence type="ECO:0000256" key="1">
    <source>
        <dbReference type="ARBA" id="ARBA00004613"/>
    </source>
</evidence>
<feature type="compositionally biased region" description="Acidic residues" evidence="5">
    <location>
        <begin position="2065"/>
        <end position="2076"/>
    </location>
</feature>
<proteinExistence type="predicted"/>
<feature type="region of interest" description="Disordered" evidence="5">
    <location>
        <begin position="1923"/>
        <end position="2246"/>
    </location>
</feature>
<dbReference type="PANTHER" id="PTHR37467:SF1">
    <property type="entry name" value="EXPORTED CALCIUM-BINDING GLYCOPROTEIN"/>
    <property type="match status" value="1"/>
</dbReference>
<name>A0A1G7M029_9FLAO</name>
<dbReference type="RefSeq" id="WP_074539579.1">
    <property type="nucleotide sequence ID" value="NZ_FNBD01000025.1"/>
</dbReference>
<feature type="compositionally biased region" description="Polar residues" evidence="5">
    <location>
        <begin position="1126"/>
        <end position="1137"/>
    </location>
</feature>
<dbReference type="Proteomes" id="UP000182114">
    <property type="component" value="Unassembled WGS sequence"/>
</dbReference>
<feature type="compositionally biased region" description="Polar residues" evidence="5">
    <location>
        <begin position="1680"/>
        <end position="1691"/>
    </location>
</feature>
<sequence>MKRKYIKFKISVIQILLVFFTASSCYAQLSDVHYLPPLKQVSNNQAIVQQAFYLSTPEATAFNVNVYQGTGATPVATLSISNITPGQYNVSDGDNNISLVDETNTGVVLSNSGLRFEALGGEKFYVNYRGRSGSQATSLTSKGRAAAGNSFKWGGIPNRANNANLTTTLGIMATVDNTVVDIFGYDPSCEFRLGANRGGITADAIQITLNAGQTYVLEAAKNQTTANIDGWIGASIKSDRKIVISNGGLNVGVDSGSGARDAAIDQPVPENVLGREYVFIRGNGQTNNQTEFPIIIGTQNNTQIFVNGSATAIATINNGEYFEIPGSNYSSNAAGANMFVTTSKEAYAYQCLTGASGIQTLGLNFIAPVNCLLPSVLSNIPNIQDVDGLNFNGGVTVVASTATPDGNITVTDGTGNVALPASTPVAGTTEWKTFFVSGLTGNVSVNSTGPIAVGFLGANNNAGIAGYFSGFDTVPVVELDVTGGGCLPADVFEATGGFDAYQWFKNGAIIASETNSSFTPDTPGDYFVRVTKGGCTYDSAILSVYSCAPELVLTKIDDVDPIIAGNDVTFTITAEYLGFNAINNLVITDILPTEFTLFSATPSSGTWSAPDWTIGTMQRGQLYTLDIVATANDVPSDITVTNTISATFDESTTEVNTITDDLDEEVTIFADTDGDGAPDNTDTDDDGDGISDVQEAIDGTDPLNDCSSVGGTPLPTSDCDGDGVPNATDICEGFDDSLDNDLDGVPDGCDQDDDNDGILDTDENQNCPTPSKILVQEIYNNNFGFGSTRASDANVVNHGYRASGAVGDGFYAVANSSNPGLQFYNRTNINGNVDASGDTNGRYLVVNVDSSIPIPSEIYRINSLNTQIGQDYVFQIALAGLCENCGDLPILSLNVEDATNVIIASVNSSGLGVLNDDIWRTIEVRFTATTNLSNFVILNSQSNGSAGNDIGIDNVNLTLLGCDSNTNNIPNVLNNDSDGDGCPDALEGDGGFGLDDIDANGRLTGGVDPNTGIPLVAGIGQSSTSSTDDTVTSGACDDDGDGLTNEEETTGVDDPSTPANPNGETTDPTNEDTDGDGISDGQEALDGTDPNDSCSSIGGTPLGTADCDNDGLTNDEETTGVDDPSTPANPNGNTTDPNVVDTDGDGISDGQEALDGTDPNDSCSSIGGTPLGTADCDNDGLTNDEETTGVDDPSTPANPNGNTTDPNVVDTDGDGISDSQEALDGTDPNDSCSSIGGTPLGTADCDNDGLTNDEETTGVDDPSTPANPNGNTTNPNVTDTDGDGISDGQEALDGTDPNNDCESVGGTPLATSDCDGDGNPNGTDPNPTVATAVDDNTTADVGIAKTINILFNDDFAAGSTITITGGTSAGTITLNQATGELTYVATAAEDNNTVTVTYQVCNGTVCANATVNITIPSCVDTDGDNICDVDDTAPNDPCAPMSDPNWLPVGTSDCDGDGLTYDEETTGVDDPSTPANPNGETTDPMDEDTDGDGISDGQEALDGTDPNNDCDSVGGTPLGNSDCDNDGLTNDEETTGIDDPSTPANPNGNTTDPNLVDTDGDGISDGQEALDGTDPNDSCSSIGGTPIGTSDCDNDGLTYDEETTGVDDPSTPANPNGNSTNPNINDTDGDGISDGQEALDGTNPNDDCDSVGGTPLGTSDCDNDGLTKDEETTGVDDPSTPANPNGNTTDPNLVDTDGDGISDGQEALDGTDPNNDCSSFGGTPLGASDCDNDGLTNDEETTGVDDPSTPANPNGNTTDPRDADTDGDGINDGQEAIDGTDPNNDCESIGGTPLATSDCDGDGNPNGTDPNPTVATAVDDNTTADVGVPKTLNILFNDDFLIGSTVTITGGTAAGTVTFDPITGELTYIAIAAEDNSTVTVTYEVCNGTVCATATVFISIPTCVDTDGDNICDVDDPAPNDPCIPMSNPDWQPVATSDCDGDGLTYGEETTGVDNPSTSANPDGETTDPNNSDTDGDGISDGQEALDGTDPNDSCSSTNGTPLGTADCDNDGLTNDQEIAIGTNLNNPDTDGDGINDGQEVNMDGSNPLDDCNSNGGTPLGTSDCDNDGLTNDEEVALGTDPRDNDSDNDGISDGQEVNTDDTNPLDDCDSIGGTPLGTSDCDNDGLTNNEEITGVNDPSTPANPTGIITNPNLADTDGDGISDGQEALDGTDPNDSCDSIGGTPTGAADCDNDGLTTDQEVSLGTDPNNPDTDGDGVTDGNEVASGSDALNPCDPNNANGLCDTDGDGLTDFEEITLGTDPLNPDTDGDTILDGQEVLDGTNPLDDCDHVGGTALPDSDCDGDGLTTAQEDAIGTDPDVADTDGDTIPDGQEIEDGTDPLNPCDSLNGVPTLDAGCNAEVVDSGIAVTNEIITPDNDGTNDEFLIENIESYPNNTVQVYNRWGVVVYEMNGYDNRTNTFRGSSNGRATISQDSELPVGVYFYVIKYDKEGNNLTKSGYLYINR</sequence>
<evidence type="ECO:0000259" key="8">
    <source>
        <dbReference type="Pfam" id="PF17517"/>
    </source>
</evidence>
<feature type="compositionally biased region" description="Acidic residues" evidence="5">
    <location>
        <begin position="1176"/>
        <end position="1189"/>
    </location>
</feature>
<dbReference type="PANTHER" id="PTHR37467">
    <property type="entry name" value="EXPORTED CALCIUM-BINDING GLYCOPROTEIN-RELATED"/>
    <property type="match status" value="1"/>
</dbReference>
<feature type="compositionally biased region" description="Polar residues" evidence="5">
    <location>
        <begin position="2126"/>
        <end position="2154"/>
    </location>
</feature>
<feature type="chain" id="PRO_5010317891" evidence="6">
    <location>
        <begin position="28"/>
        <end position="2464"/>
    </location>
</feature>
<reference evidence="10" key="1">
    <citation type="submission" date="2016-10" db="EMBL/GenBank/DDBJ databases">
        <authorList>
            <person name="Varghese N."/>
            <person name="Submissions S."/>
        </authorList>
    </citation>
    <scope>NUCLEOTIDE SEQUENCE [LARGE SCALE GENOMIC DNA]</scope>
    <source>
        <strain evidence="10">DSM 24729</strain>
    </source>
</reference>
<feature type="compositionally biased region" description="Acidic residues" evidence="5">
    <location>
        <begin position="1036"/>
        <end position="1051"/>
    </location>
</feature>
<feature type="compositionally biased region" description="Acidic residues" evidence="5">
    <location>
        <begin position="1483"/>
        <end position="1493"/>
    </location>
</feature>
<feature type="compositionally biased region" description="Acidic residues" evidence="5">
    <location>
        <begin position="1454"/>
        <end position="1467"/>
    </location>
</feature>
<dbReference type="GO" id="GO:0005509">
    <property type="term" value="F:calcium ion binding"/>
    <property type="evidence" value="ECO:0007669"/>
    <property type="project" value="InterPro"/>
</dbReference>
<feature type="compositionally biased region" description="Polar residues" evidence="5">
    <location>
        <begin position="1195"/>
        <end position="1206"/>
    </location>
</feature>
<dbReference type="InterPro" id="IPR053180">
    <property type="entry name" value="Ca-binding_acidic-repeat"/>
</dbReference>
<evidence type="ECO:0000256" key="6">
    <source>
        <dbReference type="SAM" id="SignalP"/>
    </source>
</evidence>
<keyword evidence="4" id="KW-0106">Calcium</keyword>
<evidence type="ECO:0000256" key="2">
    <source>
        <dbReference type="ARBA" id="ARBA00022525"/>
    </source>
</evidence>
<feature type="compositionally biased region" description="Low complexity" evidence="5">
    <location>
        <begin position="1264"/>
        <end position="1279"/>
    </location>
</feature>
<feature type="compositionally biased region" description="Acidic residues" evidence="5">
    <location>
        <begin position="1245"/>
        <end position="1258"/>
    </location>
</feature>
<dbReference type="EMBL" id="FNBD01000025">
    <property type="protein sequence ID" value="SDF55188.1"/>
    <property type="molecule type" value="Genomic_DNA"/>
</dbReference>
<feature type="compositionally biased region" description="Low complexity" evidence="5">
    <location>
        <begin position="1022"/>
        <end position="1033"/>
    </location>
</feature>
<feature type="region of interest" description="Disordered" evidence="5">
    <location>
        <begin position="670"/>
        <end position="766"/>
    </location>
</feature>
<feature type="compositionally biased region" description="Polar residues" evidence="5">
    <location>
        <begin position="1952"/>
        <end position="1961"/>
    </location>
</feature>
<evidence type="ECO:0000313" key="9">
    <source>
        <dbReference type="EMBL" id="SDF55188.1"/>
    </source>
</evidence>
<keyword evidence="10" id="KW-1185">Reference proteome</keyword>
<protein>
    <submittedName>
        <fullName evidence="9">Gliding motility-associated C-terminal domain-containing protein</fullName>
    </submittedName>
</protein>
<feature type="compositionally biased region" description="Polar residues" evidence="5">
    <location>
        <begin position="1057"/>
        <end position="1068"/>
    </location>
</feature>
<feature type="region of interest" description="Disordered" evidence="5">
    <location>
        <begin position="1438"/>
        <end position="1814"/>
    </location>
</feature>
<keyword evidence="3 6" id="KW-0732">Signal</keyword>
<gene>
    <name evidence="9" type="ORF">SAMN04487992_1253</name>
</gene>
<feature type="compositionally biased region" description="Polar residues" evidence="5">
    <location>
        <begin position="1542"/>
        <end position="1553"/>
    </location>
</feature>